<feature type="transmembrane region" description="Helical" evidence="1">
    <location>
        <begin position="57"/>
        <end position="74"/>
    </location>
</feature>
<reference evidence="2" key="1">
    <citation type="submission" date="2021-02" db="EMBL/GenBank/DDBJ databases">
        <authorList>
            <person name="Dougan E. K."/>
            <person name="Rhodes N."/>
            <person name="Thang M."/>
            <person name="Chan C."/>
        </authorList>
    </citation>
    <scope>NUCLEOTIDE SEQUENCE</scope>
</reference>
<organism evidence="2 3">
    <name type="scientific">Symbiodinium natans</name>
    <dbReference type="NCBI Taxonomy" id="878477"/>
    <lineage>
        <taxon>Eukaryota</taxon>
        <taxon>Sar</taxon>
        <taxon>Alveolata</taxon>
        <taxon>Dinophyceae</taxon>
        <taxon>Suessiales</taxon>
        <taxon>Symbiodiniaceae</taxon>
        <taxon>Symbiodinium</taxon>
    </lineage>
</organism>
<proteinExistence type="predicted"/>
<feature type="transmembrane region" description="Helical" evidence="1">
    <location>
        <begin position="94"/>
        <end position="113"/>
    </location>
</feature>
<gene>
    <name evidence="2" type="ORF">SNAT2548_LOCUS20593</name>
</gene>
<keyword evidence="3" id="KW-1185">Reference proteome</keyword>
<feature type="transmembrane region" description="Helical" evidence="1">
    <location>
        <begin position="170"/>
        <end position="188"/>
    </location>
</feature>
<keyword evidence="1" id="KW-0812">Transmembrane</keyword>
<accession>A0A812Q976</accession>
<protein>
    <submittedName>
        <fullName evidence="2">Uncharacterized protein</fullName>
    </submittedName>
</protein>
<keyword evidence="1" id="KW-0472">Membrane</keyword>
<name>A0A812Q976_9DINO</name>
<feature type="transmembrane region" description="Helical" evidence="1">
    <location>
        <begin position="209"/>
        <end position="228"/>
    </location>
</feature>
<evidence type="ECO:0000256" key="1">
    <source>
        <dbReference type="SAM" id="Phobius"/>
    </source>
</evidence>
<dbReference type="Proteomes" id="UP000604046">
    <property type="component" value="Unassembled WGS sequence"/>
</dbReference>
<dbReference type="EMBL" id="CAJNDS010002214">
    <property type="protein sequence ID" value="CAE7377014.1"/>
    <property type="molecule type" value="Genomic_DNA"/>
</dbReference>
<dbReference type="OrthoDB" id="47460at2759"/>
<dbReference type="AlphaFoldDB" id="A0A812Q976"/>
<evidence type="ECO:0000313" key="3">
    <source>
        <dbReference type="Proteomes" id="UP000604046"/>
    </source>
</evidence>
<feature type="transmembrane region" description="Helical" evidence="1">
    <location>
        <begin position="133"/>
        <end position="158"/>
    </location>
</feature>
<comment type="caution">
    <text evidence="2">The sequence shown here is derived from an EMBL/GenBank/DDBJ whole genome shotgun (WGS) entry which is preliminary data.</text>
</comment>
<keyword evidence="1" id="KW-1133">Transmembrane helix</keyword>
<sequence>MYLGPVCKADKGSVKVCCKPGMTAQALRKQRELYNVFLANGDNGDAAEARNDGGKKALLAVTLLGISGFIIANYTRQTIWPSFLLSVPLKAWNLIHALSAMAFAGGVVTTTLLEWTLPNLKVQEQEQNSLLKWLWQVESLLVLPAVCTSLISGVAQSFHSYRSLRYAPRHVKSALHLMFLFGLWWIWADRGSQATLEAEVDLRTLHRRRIYNVVSCAFLVALYSIMILKPGYRP</sequence>
<evidence type="ECO:0000313" key="2">
    <source>
        <dbReference type="EMBL" id="CAE7377014.1"/>
    </source>
</evidence>